<feature type="transmembrane region" description="Helical" evidence="1">
    <location>
        <begin position="69"/>
        <end position="87"/>
    </location>
</feature>
<feature type="transmembrane region" description="Helical" evidence="1">
    <location>
        <begin position="14"/>
        <end position="36"/>
    </location>
</feature>
<evidence type="ECO:0000313" key="2">
    <source>
        <dbReference type="EMBL" id="KUL00214.1"/>
    </source>
</evidence>
<proteinExistence type="predicted"/>
<evidence type="ECO:0000313" key="3">
    <source>
        <dbReference type="Proteomes" id="UP000054598"/>
    </source>
</evidence>
<name>A0A101IRX4_9EURY</name>
<feature type="transmembrane region" description="Helical" evidence="1">
    <location>
        <begin position="43"/>
        <end position="63"/>
    </location>
</feature>
<sequence>IAPELTTYLQVTSLVYPMVGFGLFSSSFFQGTGLGARSLTITILQNVVLSTLFVWVFAIELGFGLPGVWWGVAAGNAIGAVLGYIWARRYSAGLIVRQAAAAAA</sequence>
<dbReference type="PATRIC" id="fig|2198.3.peg.1483"/>
<dbReference type="Proteomes" id="UP000054598">
    <property type="component" value="Unassembled WGS sequence"/>
</dbReference>
<gene>
    <name evidence="2" type="ORF">XE10_1508</name>
</gene>
<evidence type="ECO:0000256" key="1">
    <source>
        <dbReference type="SAM" id="Phobius"/>
    </source>
</evidence>
<protein>
    <submittedName>
        <fullName evidence="2">Putative transporter</fullName>
    </submittedName>
</protein>
<accession>A0A101IRX4</accession>
<organism evidence="2 3">
    <name type="scientific">Methanoculleus marisnigri</name>
    <dbReference type="NCBI Taxonomy" id="2198"/>
    <lineage>
        <taxon>Archaea</taxon>
        <taxon>Methanobacteriati</taxon>
        <taxon>Methanobacteriota</taxon>
        <taxon>Stenosarchaea group</taxon>
        <taxon>Methanomicrobia</taxon>
        <taxon>Methanomicrobiales</taxon>
        <taxon>Methanomicrobiaceae</taxon>
        <taxon>Methanoculleus</taxon>
    </lineage>
</organism>
<feature type="non-terminal residue" evidence="2">
    <location>
        <position position="1"/>
    </location>
</feature>
<comment type="caution">
    <text evidence="2">The sequence shown here is derived from an EMBL/GenBank/DDBJ whole genome shotgun (WGS) entry which is preliminary data.</text>
</comment>
<keyword evidence="1" id="KW-1133">Transmembrane helix</keyword>
<keyword evidence="1" id="KW-0472">Membrane</keyword>
<reference evidence="3" key="1">
    <citation type="journal article" date="2015" name="MBio">
        <title>Genome-Resolved Metagenomic Analysis Reveals Roles for Candidate Phyla and Other Microbial Community Members in Biogeochemical Transformations in Oil Reservoirs.</title>
        <authorList>
            <person name="Hu P."/>
            <person name="Tom L."/>
            <person name="Singh A."/>
            <person name="Thomas B.C."/>
            <person name="Baker B.J."/>
            <person name="Piceno Y.M."/>
            <person name="Andersen G.L."/>
            <person name="Banfield J.F."/>
        </authorList>
    </citation>
    <scope>NUCLEOTIDE SEQUENCE [LARGE SCALE GENOMIC DNA]</scope>
</reference>
<dbReference type="EMBL" id="LGHE01000188">
    <property type="protein sequence ID" value="KUL00214.1"/>
    <property type="molecule type" value="Genomic_DNA"/>
</dbReference>
<keyword evidence="1" id="KW-0812">Transmembrane</keyword>
<dbReference type="AlphaFoldDB" id="A0A101IRX4"/>